<evidence type="ECO:0000256" key="1">
    <source>
        <dbReference type="SAM" id="Phobius"/>
    </source>
</evidence>
<comment type="caution">
    <text evidence="3">The sequence shown here is derived from an EMBL/GenBank/DDBJ whole genome shotgun (WGS) entry which is preliminary data.</text>
</comment>
<keyword evidence="1" id="KW-1133">Transmembrane helix</keyword>
<sequence>MPSIVDIGLGKVGSNSHPIHPSTVHLPIAFLLAGSGLDILSYFTTHSAFLLSTVTSLSSIFTRNATPIGVLYHLSLFSYASTIAGIFTSFPAITSGLFEFYDLVQTHGLDFSNQKIKITSIHAALNDVALFGAVYNVISRYGREAWISNGKNTLVSMALFGGMGYAAFLGGGLVYTHGVGVQRMGKGKEEKEAGRVKEIAEAKKEL</sequence>
<evidence type="ECO:0000313" key="3">
    <source>
        <dbReference type="EMBL" id="CZS91350.1"/>
    </source>
</evidence>
<evidence type="ECO:0000259" key="2">
    <source>
        <dbReference type="Pfam" id="PF09990"/>
    </source>
</evidence>
<feature type="domain" description="DUF2231" evidence="2">
    <location>
        <begin position="17"/>
        <end position="182"/>
    </location>
</feature>
<dbReference type="EMBL" id="FJUW01000004">
    <property type="protein sequence ID" value="CZS91350.1"/>
    <property type="molecule type" value="Genomic_DNA"/>
</dbReference>
<dbReference type="AlphaFoldDB" id="A0A1E1K0E2"/>
<accession>A0A1E1K0E2</accession>
<feature type="transmembrane region" description="Helical" evidence="1">
    <location>
        <begin position="39"/>
        <end position="58"/>
    </location>
</feature>
<keyword evidence="1" id="KW-0812">Transmembrane</keyword>
<dbReference type="Pfam" id="PF09990">
    <property type="entry name" value="DUF2231"/>
    <property type="match status" value="1"/>
</dbReference>
<gene>
    <name evidence="3" type="ORF">RCO7_01582</name>
</gene>
<organism evidence="3 4">
    <name type="scientific">Rhynchosporium graminicola</name>
    <dbReference type="NCBI Taxonomy" id="2792576"/>
    <lineage>
        <taxon>Eukaryota</taxon>
        <taxon>Fungi</taxon>
        <taxon>Dikarya</taxon>
        <taxon>Ascomycota</taxon>
        <taxon>Pezizomycotina</taxon>
        <taxon>Leotiomycetes</taxon>
        <taxon>Helotiales</taxon>
        <taxon>Ploettnerulaceae</taxon>
        <taxon>Rhynchosporium</taxon>
    </lineage>
</organism>
<dbReference type="InParanoid" id="A0A1E1K0E2"/>
<feature type="transmembrane region" description="Helical" evidence="1">
    <location>
        <begin position="154"/>
        <end position="176"/>
    </location>
</feature>
<keyword evidence="1" id="KW-0472">Membrane</keyword>
<dbReference type="Proteomes" id="UP000178129">
    <property type="component" value="Unassembled WGS sequence"/>
</dbReference>
<evidence type="ECO:0000313" key="4">
    <source>
        <dbReference type="Proteomes" id="UP000178129"/>
    </source>
</evidence>
<proteinExistence type="predicted"/>
<protein>
    <recommendedName>
        <fullName evidence="2">DUF2231 domain-containing protein</fullName>
    </recommendedName>
</protein>
<feature type="transmembrane region" description="Helical" evidence="1">
    <location>
        <begin position="70"/>
        <end position="93"/>
    </location>
</feature>
<reference evidence="4" key="1">
    <citation type="submission" date="2016-03" db="EMBL/GenBank/DDBJ databases">
        <authorList>
            <person name="Ploux O."/>
        </authorList>
    </citation>
    <scope>NUCLEOTIDE SEQUENCE [LARGE SCALE GENOMIC DNA]</scope>
    <source>
        <strain evidence="4">UK7</strain>
    </source>
</reference>
<dbReference type="InterPro" id="IPR019251">
    <property type="entry name" value="DUF2231_TM"/>
</dbReference>
<name>A0A1E1K0E2_9HELO</name>
<keyword evidence="4" id="KW-1185">Reference proteome</keyword>